<dbReference type="RefSeq" id="WP_141492444.1">
    <property type="nucleotide sequence ID" value="NZ_CP032485.1"/>
</dbReference>
<dbReference type="EMBL" id="CP032485">
    <property type="protein sequence ID" value="QDH24601.1"/>
    <property type="molecule type" value="Genomic_DNA"/>
</dbReference>
<gene>
    <name evidence="1" type="ORF">D5366_04375</name>
</gene>
<dbReference type="AlphaFoldDB" id="A0A4Y6V7J2"/>
<organism evidence="1 2">
    <name type="scientific">Neokomagataea tanensis</name>
    <dbReference type="NCBI Taxonomy" id="661191"/>
    <lineage>
        <taxon>Bacteria</taxon>
        <taxon>Pseudomonadati</taxon>
        <taxon>Pseudomonadota</taxon>
        <taxon>Alphaproteobacteria</taxon>
        <taxon>Acetobacterales</taxon>
        <taxon>Acetobacteraceae</taxon>
        <taxon>Neokomagataea</taxon>
    </lineage>
</organism>
<dbReference type="OrthoDB" id="8722893at2"/>
<proteinExistence type="predicted"/>
<protein>
    <submittedName>
        <fullName evidence="1">Dehydrogenase</fullName>
    </submittedName>
</protein>
<sequence>MPGPASPEAPITLTRRRLVLASGAAIFTAQWWASRTSYAQELVTADQSGVSAFMKLSRFVTGHDNLNLETGTALFAGLQALRQTARQDIATLNTRIAQSQASDIEAFEPQIANDPLHPFVLQIIKGWYAGVLESGTNAKVYAFGNALMYQSTRDNIVIPTYAHNGPNYWLAEPNPVDAMPKF</sequence>
<keyword evidence="2" id="KW-1185">Reference proteome</keyword>
<dbReference type="Pfam" id="PF12318">
    <property type="entry name" value="FAD-SLDH"/>
    <property type="match status" value="1"/>
</dbReference>
<evidence type="ECO:0000313" key="2">
    <source>
        <dbReference type="Proteomes" id="UP000317214"/>
    </source>
</evidence>
<evidence type="ECO:0000313" key="1">
    <source>
        <dbReference type="EMBL" id="QDH24601.1"/>
    </source>
</evidence>
<dbReference type="KEGG" id="ntn:D5366_04375"/>
<name>A0A4Y6V7J2_9PROT</name>
<dbReference type="Proteomes" id="UP000317214">
    <property type="component" value="Chromosome"/>
</dbReference>
<accession>A0A4Y6V7J2</accession>
<dbReference type="InterPro" id="IPR024651">
    <property type="entry name" value="FAD-SLDH_ssu"/>
</dbReference>
<reference evidence="1 2" key="1">
    <citation type="submission" date="2018-09" db="EMBL/GenBank/DDBJ databases">
        <title>The complete genome sequence of Neokomagataea tanensis NBRC 106556(T).</title>
        <authorList>
            <person name="Chua K.-O."/>
            <person name="See-Too W.-S."/>
            <person name="Hong K.-W."/>
            <person name="Yin W.-F."/>
            <person name="Chan K.-G."/>
        </authorList>
    </citation>
    <scope>NUCLEOTIDE SEQUENCE [LARGE SCALE GENOMIC DNA]</scope>
    <source>
        <strain evidence="2">AH13 \ NBRC 106556</strain>
    </source>
</reference>